<evidence type="ECO:0000256" key="1">
    <source>
        <dbReference type="ARBA" id="ARBA00023015"/>
    </source>
</evidence>
<proteinExistence type="predicted"/>
<dbReference type="InterPro" id="IPR009057">
    <property type="entry name" value="Homeodomain-like_sf"/>
</dbReference>
<dbReference type="Pfam" id="PF00440">
    <property type="entry name" value="TetR_N"/>
    <property type="match status" value="1"/>
</dbReference>
<dbReference type="Gene3D" id="1.10.357.10">
    <property type="entry name" value="Tetracycline Repressor, domain 2"/>
    <property type="match status" value="1"/>
</dbReference>
<dbReference type="PANTHER" id="PTHR30055:SF148">
    <property type="entry name" value="TETR-FAMILY TRANSCRIPTIONAL REGULATOR"/>
    <property type="match status" value="1"/>
</dbReference>
<dbReference type="Gene3D" id="1.10.10.60">
    <property type="entry name" value="Homeodomain-like"/>
    <property type="match status" value="1"/>
</dbReference>
<sequence>MEPKTRRRGEELERAILDAAWEELTEVGYSAFTIEAVAARAATSKPVIYRRWPNRAKLMLAAWQQHVPRPQKLPDTGNLRSDLIALFTLVATRMQGMISEVIAGVMGEAFRHPEVAGALREQLREASPLSGAIQQLVARAVERGEFPPVDVPARATRMPLDLIRNELTLCDNTVLAPETIGEIVDEIFLPLLYGLAAAPPPASGGDQ</sequence>
<keyword evidence="2 4" id="KW-0238">DNA-binding</keyword>
<feature type="DNA-binding region" description="H-T-H motif" evidence="4">
    <location>
        <begin position="33"/>
        <end position="52"/>
    </location>
</feature>
<protein>
    <submittedName>
        <fullName evidence="6">TetR/AcrR family transcriptional regulator</fullName>
    </submittedName>
</protein>
<name>A0ABW5G1J8_9PSEU</name>
<keyword evidence="7" id="KW-1185">Reference proteome</keyword>
<evidence type="ECO:0000256" key="2">
    <source>
        <dbReference type="ARBA" id="ARBA00023125"/>
    </source>
</evidence>
<dbReference type="PRINTS" id="PR00455">
    <property type="entry name" value="HTHTETR"/>
</dbReference>
<dbReference type="InterPro" id="IPR050109">
    <property type="entry name" value="HTH-type_TetR-like_transc_reg"/>
</dbReference>
<keyword evidence="1" id="KW-0805">Transcription regulation</keyword>
<dbReference type="RefSeq" id="WP_378269600.1">
    <property type="nucleotide sequence ID" value="NZ_JBHUKR010000021.1"/>
</dbReference>
<comment type="caution">
    <text evidence="6">The sequence shown here is derived from an EMBL/GenBank/DDBJ whole genome shotgun (WGS) entry which is preliminary data.</text>
</comment>
<dbReference type="InterPro" id="IPR036271">
    <property type="entry name" value="Tet_transcr_reg_TetR-rel_C_sf"/>
</dbReference>
<accession>A0ABW5G1J8</accession>
<evidence type="ECO:0000256" key="4">
    <source>
        <dbReference type="PROSITE-ProRule" id="PRU00335"/>
    </source>
</evidence>
<dbReference type="PANTHER" id="PTHR30055">
    <property type="entry name" value="HTH-TYPE TRANSCRIPTIONAL REGULATOR RUTR"/>
    <property type="match status" value="1"/>
</dbReference>
<evidence type="ECO:0000313" key="7">
    <source>
        <dbReference type="Proteomes" id="UP001597417"/>
    </source>
</evidence>
<dbReference type="Proteomes" id="UP001597417">
    <property type="component" value="Unassembled WGS sequence"/>
</dbReference>
<evidence type="ECO:0000256" key="3">
    <source>
        <dbReference type="ARBA" id="ARBA00023163"/>
    </source>
</evidence>
<dbReference type="PROSITE" id="PS50977">
    <property type="entry name" value="HTH_TETR_2"/>
    <property type="match status" value="1"/>
</dbReference>
<dbReference type="InterPro" id="IPR001647">
    <property type="entry name" value="HTH_TetR"/>
</dbReference>
<feature type="domain" description="HTH tetR-type" evidence="5">
    <location>
        <begin position="10"/>
        <end position="70"/>
    </location>
</feature>
<dbReference type="EMBL" id="JBHUKR010000021">
    <property type="protein sequence ID" value="MFD2421164.1"/>
    <property type="molecule type" value="Genomic_DNA"/>
</dbReference>
<reference evidence="7" key="1">
    <citation type="journal article" date="2019" name="Int. J. Syst. Evol. Microbiol.">
        <title>The Global Catalogue of Microorganisms (GCM) 10K type strain sequencing project: providing services to taxonomists for standard genome sequencing and annotation.</title>
        <authorList>
            <consortium name="The Broad Institute Genomics Platform"/>
            <consortium name="The Broad Institute Genome Sequencing Center for Infectious Disease"/>
            <person name="Wu L."/>
            <person name="Ma J."/>
        </authorList>
    </citation>
    <scope>NUCLEOTIDE SEQUENCE [LARGE SCALE GENOMIC DNA]</scope>
    <source>
        <strain evidence="7">CGMCC 4.7645</strain>
    </source>
</reference>
<dbReference type="Pfam" id="PF16859">
    <property type="entry name" value="TetR_C_11"/>
    <property type="match status" value="1"/>
</dbReference>
<dbReference type="SUPFAM" id="SSF48498">
    <property type="entry name" value="Tetracyclin repressor-like, C-terminal domain"/>
    <property type="match status" value="1"/>
</dbReference>
<evidence type="ECO:0000313" key="6">
    <source>
        <dbReference type="EMBL" id="MFD2421164.1"/>
    </source>
</evidence>
<keyword evidence="3" id="KW-0804">Transcription</keyword>
<dbReference type="SUPFAM" id="SSF46689">
    <property type="entry name" value="Homeodomain-like"/>
    <property type="match status" value="1"/>
</dbReference>
<gene>
    <name evidence="6" type="ORF">ACFSXZ_33025</name>
</gene>
<evidence type="ECO:0000259" key="5">
    <source>
        <dbReference type="PROSITE" id="PS50977"/>
    </source>
</evidence>
<organism evidence="6 7">
    <name type="scientific">Amycolatopsis pigmentata</name>
    <dbReference type="NCBI Taxonomy" id="450801"/>
    <lineage>
        <taxon>Bacteria</taxon>
        <taxon>Bacillati</taxon>
        <taxon>Actinomycetota</taxon>
        <taxon>Actinomycetes</taxon>
        <taxon>Pseudonocardiales</taxon>
        <taxon>Pseudonocardiaceae</taxon>
        <taxon>Amycolatopsis</taxon>
    </lineage>
</organism>
<dbReference type="InterPro" id="IPR011075">
    <property type="entry name" value="TetR_C"/>
</dbReference>